<reference evidence="2 3" key="1">
    <citation type="submission" date="2012-09" db="EMBL/GenBank/DDBJ databases">
        <title>The Genome Sequence of Bacteroides oleiciplenus YIT 12058.</title>
        <authorList>
            <consortium name="The Broad Institute Genome Sequencing Platform"/>
            <person name="Earl A."/>
            <person name="Ward D."/>
            <person name="Feldgarden M."/>
            <person name="Gevers D."/>
            <person name="Morotomi M."/>
            <person name="Walker B."/>
            <person name="Young S.K."/>
            <person name="Zeng Q."/>
            <person name="Gargeya S."/>
            <person name="Fitzgerald M."/>
            <person name="Haas B."/>
            <person name="Abouelleil A."/>
            <person name="Alvarado L."/>
            <person name="Arachchi H.M."/>
            <person name="Berlin A.M."/>
            <person name="Chapman S.B."/>
            <person name="Goldberg J."/>
            <person name="Griggs A."/>
            <person name="Gujja S."/>
            <person name="Hansen M."/>
            <person name="Howarth C."/>
            <person name="Imamovic A."/>
            <person name="Larimer J."/>
            <person name="McCowen C."/>
            <person name="Montmayeur A."/>
            <person name="Murphy C."/>
            <person name="Neiman D."/>
            <person name="Pearson M."/>
            <person name="Priest M."/>
            <person name="Roberts A."/>
            <person name="Saif S."/>
            <person name="Shea T."/>
            <person name="Sisk P."/>
            <person name="Sykes S."/>
            <person name="Wortman J."/>
            <person name="Nusbaum C."/>
            <person name="Birren B."/>
        </authorList>
    </citation>
    <scope>NUCLEOTIDE SEQUENCE [LARGE SCALE GENOMIC DNA]</scope>
    <source>
        <strain evidence="2 3">YIT 12058</strain>
    </source>
</reference>
<protein>
    <recommendedName>
        <fullName evidence="4">DUF5119 domain-containing protein</fullName>
    </recommendedName>
</protein>
<dbReference type="PATRIC" id="fig|742727.4.peg.4135"/>
<evidence type="ECO:0000313" key="2">
    <source>
        <dbReference type="EMBL" id="EKU88734.1"/>
    </source>
</evidence>
<evidence type="ECO:0000313" key="3">
    <source>
        <dbReference type="Proteomes" id="UP000009872"/>
    </source>
</evidence>
<dbReference type="AlphaFoldDB" id="K9DUY4"/>
<dbReference type="Proteomes" id="UP000009872">
    <property type="component" value="Unassembled WGS sequence"/>
</dbReference>
<sequence>MNTINQLMEKQEDKGLRYARFVFRQKNIRTCFSLSILLFLCLALSGCDRRELTYYESAEITLTVDWSKSGLAGEEGAARGATAVFYPTDGGEPQIFLMGNYSHEAVRLPEGVYNVILFNRSFTDFSNIAFRGNDGYETLEAYNKHIETRTDGEGETRTVTGSPEKLASASVEGFRVTEDMLGNYSQTTYGKSGYAASAGDDRCSLHLVPEKRTCEVIAVIRVEGLNNVRSATCRLDGIAESVFLATGRVSGQSVSQEFPLAHPVYDEGSPFNGTLTGTFNVFGIDFTDTHRLYLEAKLVDGKTVFTGDYDDVKVTQKDNGEGIITIYVEAVTGKIPDVEPEGGGGSGFDVDVGGWGDEVNTDVPLE</sequence>
<feature type="region of interest" description="Disordered" evidence="1">
    <location>
        <begin position="338"/>
        <end position="366"/>
    </location>
</feature>
<evidence type="ECO:0000256" key="1">
    <source>
        <dbReference type="SAM" id="MobiDB-lite"/>
    </source>
</evidence>
<dbReference type="eggNOG" id="ENOG5034AS1">
    <property type="taxonomic scope" value="Bacteria"/>
</dbReference>
<dbReference type="RefSeq" id="WP_009131572.1">
    <property type="nucleotide sequence ID" value="NZ_JH992944.1"/>
</dbReference>
<name>K9DUY4_9BACE</name>
<keyword evidence="3" id="KW-1185">Reference proteome</keyword>
<proteinExistence type="predicted"/>
<dbReference type="InterPro" id="IPR033410">
    <property type="entry name" value="DUF5119"/>
</dbReference>
<comment type="caution">
    <text evidence="2">The sequence shown here is derived from an EMBL/GenBank/DDBJ whole genome shotgun (WGS) entry which is preliminary data.</text>
</comment>
<organism evidence="2 3">
    <name type="scientific">Bacteroides oleiciplenus YIT 12058</name>
    <dbReference type="NCBI Taxonomy" id="742727"/>
    <lineage>
        <taxon>Bacteria</taxon>
        <taxon>Pseudomonadati</taxon>
        <taxon>Bacteroidota</taxon>
        <taxon>Bacteroidia</taxon>
        <taxon>Bacteroidales</taxon>
        <taxon>Bacteroidaceae</taxon>
        <taxon>Bacteroides</taxon>
    </lineage>
</organism>
<dbReference type="EMBL" id="ADLF01000018">
    <property type="protein sequence ID" value="EKU88734.1"/>
    <property type="molecule type" value="Genomic_DNA"/>
</dbReference>
<dbReference type="STRING" id="742727.HMPREF9447_04052"/>
<evidence type="ECO:0008006" key="4">
    <source>
        <dbReference type="Google" id="ProtNLM"/>
    </source>
</evidence>
<dbReference type="Pfam" id="PF17145">
    <property type="entry name" value="DUF5119"/>
    <property type="match status" value="1"/>
</dbReference>
<gene>
    <name evidence="2" type="ORF">HMPREF9447_04052</name>
</gene>
<accession>K9DUY4</accession>
<dbReference type="HOGENOM" id="CLU_068434_1_0_10"/>